<organism evidence="1 2">
    <name type="scientific">Streptomyces lincolnensis</name>
    <dbReference type="NCBI Taxonomy" id="1915"/>
    <lineage>
        <taxon>Bacteria</taxon>
        <taxon>Bacillati</taxon>
        <taxon>Actinomycetota</taxon>
        <taxon>Actinomycetes</taxon>
        <taxon>Kitasatosporales</taxon>
        <taxon>Streptomycetaceae</taxon>
        <taxon>Streptomyces</taxon>
    </lineage>
</organism>
<dbReference type="Proteomes" id="UP000092598">
    <property type="component" value="Chromosome"/>
</dbReference>
<sequence length="136" mass="14499">MRGLGEVRKGRCRELAALAGALAVVFTLMVWGASAASAGGPTSVLVVSPQSMETASLYQSDEEYGELERLLGEAGTGTRDKPPEATLIGGRQINVTWMVHDVSPWRVDRVFPSPEADSGEVWIHTAATLPQSVNGY</sequence>
<dbReference type="RefSeq" id="WP_225988400.1">
    <property type="nucleotide sequence ID" value="NZ_CP016438.1"/>
</dbReference>
<proteinExistence type="predicted"/>
<keyword evidence="2" id="KW-1185">Reference proteome</keyword>
<evidence type="ECO:0000313" key="1">
    <source>
        <dbReference type="EMBL" id="ANS67437.1"/>
    </source>
</evidence>
<dbReference type="KEGG" id="sls:SLINC_5213"/>
<evidence type="ECO:0000313" key="2">
    <source>
        <dbReference type="Proteomes" id="UP000092598"/>
    </source>
</evidence>
<protein>
    <submittedName>
        <fullName evidence="1">Uncharacterized protein</fullName>
    </submittedName>
</protein>
<reference evidence="1 2" key="1">
    <citation type="submission" date="2016-07" db="EMBL/GenBank/DDBJ databases">
        <title>Enhancement of antibiotic productionsby engineered nitrateutilization in actinobacteria.</title>
        <authorList>
            <person name="Meng S.C."/>
        </authorList>
    </citation>
    <scope>NUCLEOTIDE SEQUENCE [LARGE SCALE GENOMIC DNA]</scope>
    <source>
        <strain evidence="1 2">NRRL 2936</strain>
    </source>
</reference>
<dbReference type="STRING" id="1915.SLINC_5213"/>
<dbReference type="AlphaFoldDB" id="A0A1B1MFZ6"/>
<name>A0A1B1MFZ6_STRLN</name>
<accession>A0A1B1MFZ6</accession>
<dbReference type="PATRIC" id="fig|1915.4.peg.5778"/>
<gene>
    <name evidence="1" type="ORF">SLINC_5213</name>
</gene>
<dbReference type="EMBL" id="CP016438">
    <property type="protein sequence ID" value="ANS67437.1"/>
    <property type="molecule type" value="Genomic_DNA"/>
</dbReference>